<proteinExistence type="predicted"/>
<dbReference type="VEuPathDB" id="VectorBase:HLOH_039978"/>
<dbReference type="AlphaFoldDB" id="A0A9J6HBB3"/>
<keyword evidence="3" id="KW-1185">Reference proteome</keyword>
<protein>
    <recommendedName>
        <fullName evidence="1">Transposable element P transposase-like RNase H domain-containing protein</fullName>
    </recommendedName>
</protein>
<organism evidence="2 3">
    <name type="scientific">Haemaphysalis longicornis</name>
    <name type="common">Bush tick</name>
    <dbReference type="NCBI Taxonomy" id="44386"/>
    <lineage>
        <taxon>Eukaryota</taxon>
        <taxon>Metazoa</taxon>
        <taxon>Ecdysozoa</taxon>
        <taxon>Arthropoda</taxon>
        <taxon>Chelicerata</taxon>
        <taxon>Arachnida</taxon>
        <taxon>Acari</taxon>
        <taxon>Parasitiformes</taxon>
        <taxon>Ixodida</taxon>
        <taxon>Ixodoidea</taxon>
        <taxon>Ixodidae</taxon>
        <taxon>Haemaphysalinae</taxon>
        <taxon>Haemaphysalis</taxon>
    </lineage>
</organism>
<name>A0A9J6HBB3_HAELO</name>
<dbReference type="OrthoDB" id="6502780at2759"/>
<gene>
    <name evidence="2" type="ORF">HPB48_026393</name>
</gene>
<sequence length="395" mass="44523">MREDVEKMRASNAAVAEETLSEQISKLPQKQQKCVRQCFAAAAAKKKGFRYSKLWILECIIMKMKSSRLYDHIRDNEILSLPSKSTLKRYTALYKSAFGFSKKVLEELKNKTQDMDPFKKHGGLLVDELKLAENISVKQSGQIEGFVDLGPFTSAADRTTHSDHGMVILFVPFVGGWTQVIGTFATRGNIKGDLLAQIMVEATVLTEKSGLFVDFITCDGATWNRRMWTLLGVKGTRGSVKCKVKHPVDESRYLHFVSDFPHLIKCLRNGLLKCSFNTPDGDVSHFLLPFMKKGTCLRNSTSFKPPGERKSAVCFAFPALLSIFFPQVSLWHVKKAYDLDFKSLTLKAMPGITKCHVQPTSFEQQRVSYAFQLFGERVLQGLHLYKDEIEAKTGP</sequence>
<evidence type="ECO:0000313" key="3">
    <source>
        <dbReference type="Proteomes" id="UP000821853"/>
    </source>
</evidence>
<evidence type="ECO:0000313" key="2">
    <source>
        <dbReference type="EMBL" id="KAH9384386.1"/>
    </source>
</evidence>
<accession>A0A9J6HBB3</accession>
<dbReference type="Proteomes" id="UP000821853">
    <property type="component" value="Unassembled WGS sequence"/>
</dbReference>
<evidence type="ECO:0000259" key="1">
    <source>
        <dbReference type="Pfam" id="PF21787"/>
    </source>
</evidence>
<dbReference type="EMBL" id="JABSTR010002266">
    <property type="protein sequence ID" value="KAH9384386.1"/>
    <property type="molecule type" value="Genomic_DNA"/>
</dbReference>
<feature type="domain" description="Transposable element P transposase-like RNase H" evidence="1">
    <location>
        <begin position="98"/>
        <end position="232"/>
    </location>
</feature>
<dbReference type="Pfam" id="PF21787">
    <property type="entry name" value="TNP-like_RNaseH_N"/>
    <property type="match status" value="1"/>
</dbReference>
<dbReference type="InterPro" id="IPR048365">
    <property type="entry name" value="TNP-like_RNaseH_N"/>
</dbReference>
<reference evidence="2 3" key="1">
    <citation type="journal article" date="2020" name="Cell">
        <title>Large-Scale Comparative Analyses of Tick Genomes Elucidate Their Genetic Diversity and Vector Capacities.</title>
        <authorList>
            <consortium name="Tick Genome and Microbiome Consortium (TIGMIC)"/>
            <person name="Jia N."/>
            <person name="Wang J."/>
            <person name="Shi W."/>
            <person name="Du L."/>
            <person name="Sun Y."/>
            <person name="Zhan W."/>
            <person name="Jiang J.F."/>
            <person name="Wang Q."/>
            <person name="Zhang B."/>
            <person name="Ji P."/>
            <person name="Bell-Sakyi L."/>
            <person name="Cui X.M."/>
            <person name="Yuan T.T."/>
            <person name="Jiang B.G."/>
            <person name="Yang W.F."/>
            <person name="Lam T.T."/>
            <person name="Chang Q.C."/>
            <person name="Ding S.J."/>
            <person name="Wang X.J."/>
            <person name="Zhu J.G."/>
            <person name="Ruan X.D."/>
            <person name="Zhao L."/>
            <person name="Wei J.T."/>
            <person name="Ye R.Z."/>
            <person name="Que T.C."/>
            <person name="Du C.H."/>
            <person name="Zhou Y.H."/>
            <person name="Cheng J.X."/>
            <person name="Dai P.F."/>
            <person name="Guo W.B."/>
            <person name="Han X.H."/>
            <person name="Huang E.J."/>
            <person name="Li L.F."/>
            <person name="Wei W."/>
            <person name="Gao Y.C."/>
            <person name="Liu J.Z."/>
            <person name="Shao H.Z."/>
            <person name="Wang X."/>
            <person name="Wang C.C."/>
            <person name="Yang T.C."/>
            <person name="Huo Q.B."/>
            <person name="Li W."/>
            <person name="Chen H.Y."/>
            <person name="Chen S.E."/>
            <person name="Zhou L.G."/>
            <person name="Ni X.B."/>
            <person name="Tian J.H."/>
            <person name="Sheng Y."/>
            <person name="Liu T."/>
            <person name="Pan Y.S."/>
            <person name="Xia L.Y."/>
            <person name="Li J."/>
            <person name="Zhao F."/>
            <person name="Cao W.C."/>
        </authorList>
    </citation>
    <scope>NUCLEOTIDE SEQUENCE [LARGE SCALE GENOMIC DNA]</scope>
    <source>
        <strain evidence="2">HaeL-2018</strain>
    </source>
</reference>
<dbReference type="OMA" id="AENDNTH"/>
<comment type="caution">
    <text evidence="2">The sequence shown here is derived from an EMBL/GenBank/DDBJ whole genome shotgun (WGS) entry which is preliminary data.</text>
</comment>